<keyword evidence="10" id="KW-1133">Transmembrane helix</keyword>
<reference evidence="12 13" key="1">
    <citation type="submission" date="2019-07" db="EMBL/GenBank/DDBJ databases">
        <title>Cryptosporangium phraense sp. nov., isolated from plant litter.</title>
        <authorList>
            <person name="Suriyachadkun C."/>
        </authorList>
    </citation>
    <scope>NUCLEOTIDE SEQUENCE [LARGE SCALE GENOMIC DNA]</scope>
    <source>
        <strain evidence="12 13">A-T 5661</strain>
    </source>
</reference>
<evidence type="ECO:0000256" key="6">
    <source>
        <dbReference type="ARBA" id="ARBA00022777"/>
    </source>
</evidence>
<evidence type="ECO:0000313" key="13">
    <source>
        <dbReference type="Proteomes" id="UP000317982"/>
    </source>
</evidence>
<proteinExistence type="predicted"/>
<dbReference type="SUPFAM" id="SSF55874">
    <property type="entry name" value="ATPase domain of HSP90 chaperone/DNA topoisomerase II/histidine kinase"/>
    <property type="match status" value="1"/>
</dbReference>
<dbReference type="OrthoDB" id="227596at2"/>
<dbReference type="Proteomes" id="UP000317982">
    <property type="component" value="Unassembled WGS sequence"/>
</dbReference>
<organism evidence="12 13">
    <name type="scientific">Cryptosporangium phraense</name>
    <dbReference type="NCBI Taxonomy" id="2593070"/>
    <lineage>
        <taxon>Bacteria</taxon>
        <taxon>Bacillati</taxon>
        <taxon>Actinomycetota</taxon>
        <taxon>Actinomycetes</taxon>
        <taxon>Cryptosporangiales</taxon>
        <taxon>Cryptosporangiaceae</taxon>
        <taxon>Cryptosporangium</taxon>
    </lineage>
</organism>
<evidence type="ECO:0000256" key="3">
    <source>
        <dbReference type="ARBA" id="ARBA00022553"/>
    </source>
</evidence>
<feature type="transmembrane region" description="Helical" evidence="10">
    <location>
        <begin position="12"/>
        <end position="30"/>
    </location>
</feature>
<keyword evidence="10" id="KW-0472">Membrane</keyword>
<evidence type="ECO:0000256" key="5">
    <source>
        <dbReference type="ARBA" id="ARBA00022741"/>
    </source>
</evidence>
<feature type="transmembrane region" description="Helical" evidence="10">
    <location>
        <begin position="36"/>
        <end position="54"/>
    </location>
</feature>
<dbReference type="GO" id="GO:0046983">
    <property type="term" value="F:protein dimerization activity"/>
    <property type="evidence" value="ECO:0007669"/>
    <property type="project" value="InterPro"/>
</dbReference>
<keyword evidence="10" id="KW-0812">Transmembrane</keyword>
<dbReference type="InterPro" id="IPR036890">
    <property type="entry name" value="HATPase_C_sf"/>
</dbReference>
<feature type="transmembrane region" description="Helical" evidence="10">
    <location>
        <begin position="66"/>
        <end position="96"/>
    </location>
</feature>
<evidence type="ECO:0000256" key="7">
    <source>
        <dbReference type="ARBA" id="ARBA00022840"/>
    </source>
</evidence>
<feature type="region of interest" description="Disordered" evidence="9">
    <location>
        <begin position="319"/>
        <end position="343"/>
    </location>
</feature>
<keyword evidence="6 12" id="KW-0418">Kinase</keyword>
<protein>
    <recommendedName>
        <fullName evidence="2">histidine kinase</fullName>
        <ecNumber evidence="2">2.7.13.3</ecNumber>
    </recommendedName>
</protein>
<evidence type="ECO:0000256" key="9">
    <source>
        <dbReference type="SAM" id="MobiDB-lite"/>
    </source>
</evidence>
<keyword evidence="4" id="KW-0808">Transferase</keyword>
<dbReference type="PANTHER" id="PTHR24421:SF10">
    <property type="entry name" value="NITRATE_NITRITE SENSOR PROTEIN NARQ"/>
    <property type="match status" value="1"/>
</dbReference>
<dbReference type="Gene3D" id="1.20.5.1930">
    <property type="match status" value="1"/>
</dbReference>
<comment type="caution">
    <text evidence="12">The sequence shown here is derived from an EMBL/GenBank/DDBJ whole genome shotgun (WGS) entry which is preliminary data.</text>
</comment>
<dbReference type="InterPro" id="IPR011712">
    <property type="entry name" value="Sig_transdc_His_kin_sub3_dim/P"/>
</dbReference>
<evidence type="ECO:0000256" key="2">
    <source>
        <dbReference type="ARBA" id="ARBA00012438"/>
    </source>
</evidence>
<dbReference type="Pfam" id="PF07730">
    <property type="entry name" value="HisKA_3"/>
    <property type="match status" value="1"/>
</dbReference>
<gene>
    <name evidence="12" type="ORF">FL583_23420</name>
</gene>
<dbReference type="GO" id="GO:0005524">
    <property type="term" value="F:ATP binding"/>
    <property type="evidence" value="ECO:0007669"/>
    <property type="project" value="UniProtKB-KW"/>
</dbReference>
<dbReference type="RefSeq" id="WP_142706951.1">
    <property type="nucleotide sequence ID" value="NZ_VIRS01000017.1"/>
</dbReference>
<feature type="domain" description="Signal transduction histidine kinase subgroup 3 dimerisation and phosphoacceptor" evidence="11">
    <location>
        <begin position="180"/>
        <end position="247"/>
    </location>
</feature>
<dbReference type="CDD" id="cd16917">
    <property type="entry name" value="HATPase_UhpB-NarQ-NarX-like"/>
    <property type="match status" value="1"/>
</dbReference>
<dbReference type="GO" id="GO:0000155">
    <property type="term" value="F:phosphorelay sensor kinase activity"/>
    <property type="evidence" value="ECO:0007669"/>
    <property type="project" value="InterPro"/>
</dbReference>
<keyword evidence="13" id="KW-1185">Reference proteome</keyword>
<dbReference type="Gene3D" id="3.30.565.10">
    <property type="entry name" value="Histidine kinase-like ATPase, C-terminal domain"/>
    <property type="match status" value="1"/>
</dbReference>
<keyword evidence="5" id="KW-0547">Nucleotide-binding</keyword>
<feature type="transmembrane region" description="Helical" evidence="10">
    <location>
        <begin position="130"/>
        <end position="147"/>
    </location>
</feature>
<dbReference type="InterPro" id="IPR050482">
    <property type="entry name" value="Sensor_HK_TwoCompSys"/>
</dbReference>
<dbReference type="PANTHER" id="PTHR24421">
    <property type="entry name" value="NITRATE/NITRITE SENSOR PROTEIN NARX-RELATED"/>
    <property type="match status" value="1"/>
</dbReference>
<name>A0A545AMY6_9ACTN</name>
<dbReference type="InParanoid" id="A0A545AMY6"/>
<keyword evidence="3" id="KW-0597">Phosphoprotein</keyword>
<sequence>MIPARRRSLSIALNLIGAAFISYDLIDRALRDDPPWIAAPAWLAIACWVTVTFLPEHFARRRLGLYVVMIVTGSFVACATNVLGFVPAVAGLIPFIGQVGRSWRAIGVAVAGSAALLSLGALAVGAPPSLLVTALSFLLVICVGGLSRRQYRSAEAQSRVLLEERLAVEQERALVATLTERSRIARDLHDVLAHSLGGLVIQLDAVDALLESGRTDDARKRVIAARELAVSGLDEAKRAVSTLREPADSVEAVCAELVRTHRDLGGEITVEESGEPVSLAPDARVAFRRALQELLTNTRRHAPGSPTTLRLEWTPEGLTVTASTAPGPPPAYPTQGGGHGLAGMRERVEGAGGAMIVRREPAFAVELTLPKGAS</sequence>
<comment type="catalytic activity">
    <reaction evidence="1">
        <text>ATP + protein L-histidine = ADP + protein N-phospho-L-histidine.</text>
        <dbReference type="EC" id="2.7.13.3"/>
    </reaction>
</comment>
<evidence type="ECO:0000256" key="10">
    <source>
        <dbReference type="SAM" id="Phobius"/>
    </source>
</evidence>
<dbReference type="AlphaFoldDB" id="A0A545AMY6"/>
<evidence type="ECO:0000256" key="1">
    <source>
        <dbReference type="ARBA" id="ARBA00000085"/>
    </source>
</evidence>
<evidence type="ECO:0000256" key="4">
    <source>
        <dbReference type="ARBA" id="ARBA00022679"/>
    </source>
</evidence>
<evidence type="ECO:0000313" key="12">
    <source>
        <dbReference type="EMBL" id="TQS42643.1"/>
    </source>
</evidence>
<evidence type="ECO:0000259" key="11">
    <source>
        <dbReference type="Pfam" id="PF07730"/>
    </source>
</evidence>
<evidence type="ECO:0000256" key="8">
    <source>
        <dbReference type="ARBA" id="ARBA00023012"/>
    </source>
</evidence>
<accession>A0A545AMY6</accession>
<dbReference type="GO" id="GO:0016020">
    <property type="term" value="C:membrane"/>
    <property type="evidence" value="ECO:0007669"/>
    <property type="project" value="InterPro"/>
</dbReference>
<dbReference type="EC" id="2.7.13.3" evidence="2"/>
<keyword evidence="8" id="KW-0902">Two-component regulatory system</keyword>
<keyword evidence="7" id="KW-0067">ATP-binding</keyword>
<dbReference type="EMBL" id="VIRS01000017">
    <property type="protein sequence ID" value="TQS42643.1"/>
    <property type="molecule type" value="Genomic_DNA"/>
</dbReference>